<keyword evidence="7" id="KW-0732">Signal</keyword>
<reference evidence="11" key="1">
    <citation type="journal article" date="2014" name="Science">
        <title>The coffee genome provides insight into the convergent evolution of caffeine biosynthesis.</title>
        <authorList>
            <person name="Denoeud F."/>
            <person name="Carretero-Paulet L."/>
            <person name="Dereeper A."/>
            <person name="Droc G."/>
            <person name="Guyot R."/>
            <person name="Pietrella M."/>
            <person name="Zheng C."/>
            <person name="Alberti A."/>
            <person name="Anthony F."/>
            <person name="Aprea G."/>
            <person name="Aury J.M."/>
            <person name="Bento P."/>
            <person name="Bernard M."/>
            <person name="Bocs S."/>
            <person name="Campa C."/>
            <person name="Cenci A."/>
            <person name="Combes M.C."/>
            <person name="Crouzillat D."/>
            <person name="Da Silva C."/>
            <person name="Daddiego L."/>
            <person name="De Bellis F."/>
            <person name="Dussert S."/>
            <person name="Garsmeur O."/>
            <person name="Gayraud T."/>
            <person name="Guignon V."/>
            <person name="Jahn K."/>
            <person name="Jamilloux V."/>
            <person name="Joet T."/>
            <person name="Labadie K."/>
            <person name="Lan T."/>
            <person name="Leclercq J."/>
            <person name="Lepelley M."/>
            <person name="Leroy T."/>
            <person name="Li L.T."/>
            <person name="Librado P."/>
            <person name="Lopez L."/>
            <person name="Munoz A."/>
            <person name="Noel B."/>
            <person name="Pallavicini A."/>
            <person name="Perrotta G."/>
            <person name="Poncet V."/>
            <person name="Pot D."/>
            <person name="Priyono X."/>
            <person name="Rigoreau M."/>
            <person name="Rouard M."/>
            <person name="Rozas J."/>
            <person name="Tranchant-Dubreuil C."/>
            <person name="VanBuren R."/>
            <person name="Zhang Q."/>
            <person name="Andrade A.C."/>
            <person name="Argout X."/>
            <person name="Bertrand B."/>
            <person name="de Kochko A."/>
            <person name="Graziosi G."/>
            <person name="Henry R.J."/>
            <person name="Jayarama X."/>
            <person name="Ming R."/>
            <person name="Nagai C."/>
            <person name="Rounsley S."/>
            <person name="Sankoff D."/>
            <person name="Giuliano G."/>
            <person name="Albert V.A."/>
            <person name="Wincker P."/>
            <person name="Lashermes P."/>
        </authorList>
    </citation>
    <scope>NUCLEOTIDE SEQUENCE [LARGE SCALE GENOMIC DNA]</scope>
    <source>
        <strain evidence="11">cv. DH200-94</strain>
    </source>
</reference>
<organism evidence="10 11">
    <name type="scientific">Coffea canephora</name>
    <name type="common">Robusta coffee</name>
    <dbReference type="NCBI Taxonomy" id="49390"/>
    <lineage>
        <taxon>Eukaryota</taxon>
        <taxon>Viridiplantae</taxon>
        <taxon>Streptophyta</taxon>
        <taxon>Embryophyta</taxon>
        <taxon>Tracheophyta</taxon>
        <taxon>Spermatophyta</taxon>
        <taxon>Magnoliopsida</taxon>
        <taxon>eudicotyledons</taxon>
        <taxon>Gunneridae</taxon>
        <taxon>Pentapetalae</taxon>
        <taxon>asterids</taxon>
        <taxon>lamiids</taxon>
        <taxon>Gentianales</taxon>
        <taxon>Rubiaceae</taxon>
        <taxon>Ixoroideae</taxon>
        <taxon>Gardenieae complex</taxon>
        <taxon>Bertiereae - Coffeeae clade</taxon>
        <taxon>Coffeeae</taxon>
        <taxon>Coffea</taxon>
    </lineage>
</organism>
<evidence type="ECO:0000313" key="11">
    <source>
        <dbReference type="Proteomes" id="UP000295252"/>
    </source>
</evidence>
<dbReference type="Pfam" id="PF14416">
    <property type="entry name" value="PMR5N"/>
    <property type="match status" value="1"/>
</dbReference>
<evidence type="ECO:0000259" key="9">
    <source>
        <dbReference type="Pfam" id="PF14416"/>
    </source>
</evidence>
<dbReference type="Pfam" id="PF13839">
    <property type="entry name" value="PC-Esterase"/>
    <property type="match status" value="1"/>
</dbReference>
<evidence type="ECO:0000256" key="2">
    <source>
        <dbReference type="ARBA" id="ARBA00007727"/>
    </source>
</evidence>
<keyword evidence="5" id="KW-1133">Transmembrane helix</keyword>
<evidence type="ECO:0000256" key="1">
    <source>
        <dbReference type="ARBA" id="ARBA00004167"/>
    </source>
</evidence>
<evidence type="ECO:0000313" key="10">
    <source>
        <dbReference type="EMBL" id="CDO96761.1"/>
    </source>
</evidence>
<dbReference type="Proteomes" id="UP000295252">
    <property type="component" value="Chromosome IV"/>
</dbReference>
<evidence type="ECO:0000256" key="4">
    <source>
        <dbReference type="ARBA" id="ARBA00022968"/>
    </source>
</evidence>
<evidence type="ECO:0000256" key="3">
    <source>
        <dbReference type="ARBA" id="ARBA00022692"/>
    </source>
</evidence>
<feature type="signal peptide" evidence="7">
    <location>
        <begin position="1"/>
        <end position="25"/>
    </location>
</feature>
<dbReference type="AlphaFoldDB" id="A0A068TKQ7"/>
<feature type="chain" id="PRO_5001656813" evidence="7">
    <location>
        <begin position="26"/>
        <end position="365"/>
    </location>
</feature>
<evidence type="ECO:0000256" key="7">
    <source>
        <dbReference type="SAM" id="SignalP"/>
    </source>
</evidence>
<gene>
    <name evidence="10" type="ORF">GSCOC_T00013883001</name>
</gene>
<dbReference type="EMBL" id="HG739085">
    <property type="protein sequence ID" value="CDO96761.1"/>
    <property type="molecule type" value="Genomic_DNA"/>
</dbReference>
<feature type="domain" description="Trichome birefringence-like N-terminal" evidence="9">
    <location>
        <begin position="46"/>
        <end position="98"/>
    </location>
</feature>
<comment type="subcellular location">
    <subcellularLocation>
        <location evidence="1">Membrane</location>
        <topology evidence="1">Single-pass membrane protein</topology>
    </subcellularLocation>
</comment>
<dbReference type="InterPro" id="IPR026057">
    <property type="entry name" value="TBL_C"/>
</dbReference>
<comment type="similarity">
    <text evidence="2">Belongs to the PC-esterase family. TBL subfamily.</text>
</comment>
<accession>A0A068TKQ7</accession>
<dbReference type="InterPro" id="IPR029962">
    <property type="entry name" value="TBL"/>
</dbReference>
<dbReference type="GO" id="GO:0005794">
    <property type="term" value="C:Golgi apparatus"/>
    <property type="evidence" value="ECO:0007669"/>
    <property type="project" value="TreeGrafter"/>
</dbReference>
<keyword evidence="11" id="KW-1185">Reference proteome</keyword>
<dbReference type="FunCoup" id="A0A068TKQ7">
    <property type="interactions" value="76"/>
</dbReference>
<dbReference type="OrthoDB" id="630188at2759"/>
<dbReference type="Gramene" id="CDO96761">
    <property type="protein sequence ID" value="CDO96761"/>
    <property type="gene ID" value="GSCOC_T00013883001"/>
</dbReference>
<protein>
    <submittedName>
        <fullName evidence="10">Uncharacterized protein</fullName>
    </submittedName>
</protein>
<feature type="domain" description="Trichome birefringence-like C-terminal" evidence="8">
    <location>
        <begin position="99"/>
        <end position="363"/>
    </location>
</feature>
<dbReference type="InParanoid" id="A0A068TKQ7"/>
<dbReference type="PANTHER" id="PTHR32285:SF42">
    <property type="entry name" value="PROTEIN TRICHOME BIREFRINGENCE-LIKE 37"/>
    <property type="match status" value="1"/>
</dbReference>
<name>A0A068TKQ7_COFCA</name>
<dbReference type="GO" id="GO:0016413">
    <property type="term" value="F:O-acetyltransferase activity"/>
    <property type="evidence" value="ECO:0007669"/>
    <property type="project" value="InterPro"/>
</dbReference>
<dbReference type="OMA" id="RWRPTSC"/>
<keyword evidence="4" id="KW-0735">Signal-anchor</keyword>
<keyword evidence="3" id="KW-0812">Transmembrane</keyword>
<keyword evidence="6" id="KW-0472">Membrane</keyword>
<dbReference type="PANTHER" id="PTHR32285">
    <property type="entry name" value="PROTEIN TRICHOME BIREFRINGENCE-LIKE 9-RELATED"/>
    <property type="match status" value="1"/>
</dbReference>
<dbReference type="PhylomeDB" id="A0A068TKQ7"/>
<evidence type="ECO:0000256" key="5">
    <source>
        <dbReference type="ARBA" id="ARBA00022989"/>
    </source>
</evidence>
<dbReference type="GO" id="GO:0016020">
    <property type="term" value="C:membrane"/>
    <property type="evidence" value="ECO:0007669"/>
    <property type="project" value="UniProtKB-SubCell"/>
</dbReference>
<evidence type="ECO:0000259" key="8">
    <source>
        <dbReference type="Pfam" id="PF13839"/>
    </source>
</evidence>
<evidence type="ECO:0000256" key="6">
    <source>
        <dbReference type="ARBA" id="ARBA00023136"/>
    </source>
</evidence>
<sequence>MVVFHQSILLFASAIVLFAVQHANSSSVETVHYNVTGYRGRHLGGGCNLFQGKWVVDSSFPPYESSGCPFIDYEFDCQKYGRPDKQYLKYAWKPDSCNLPRFDGLDFLKRWKGKKIMFVGDSLSLNQWQSFLCLIHASVPSANTNLVRKEILSYATFQDYDVTIYLYHSTYLVDIAQENIGRVLKLDSIDRGNDAWKGMDALVFNTWHWWLHRGDSQPWDYVQDGSTVSKDMDRLVAFSKGLSTWAQWVNQNVDSSKTKVFFQGISPSHYDGKEWGSDSKSCYGEQEPLQGSRYPAGLPPAVDVVKKTLSSMQKPVVLLDITTLSQLRKDAHPSGYGGSKSGNDCSHWCLPGVPDTWNQLLYALL</sequence>
<dbReference type="InterPro" id="IPR025846">
    <property type="entry name" value="TBL_N"/>
</dbReference>
<proteinExistence type="inferred from homology"/>